<dbReference type="GO" id="GO:0016846">
    <property type="term" value="F:carbon-sulfur lyase activity"/>
    <property type="evidence" value="ECO:0007669"/>
    <property type="project" value="InterPro"/>
</dbReference>
<dbReference type="InterPro" id="IPR006913">
    <property type="entry name" value="CENP-V/GFA"/>
</dbReference>
<dbReference type="GO" id="GO:0046872">
    <property type="term" value="F:metal ion binding"/>
    <property type="evidence" value="ECO:0007669"/>
    <property type="project" value="UniProtKB-KW"/>
</dbReference>
<dbReference type="OrthoDB" id="406544at2759"/>
<keyword evidence="4" id="KW-0456">Lyase</keyword>
<evidence type="ECO:0000256" key="2">
    <source>
        <dbReference type="ARBA" id="ARBA00022723"/>
    </source>
</evidence>
<keyword evidence="3" id="KW-0862">Zinc</keyword>
<proteinExistence type="inferred from homology"/>
<dbReference type="AlphaFoldDB" id="A0A6A5T7Z0"/>
<protein>
    <recommendedName>
        <fullName evidence="5">CENP-V/GFA domain-containing protein</fullName>
    </recommendedName>
</protein>
<dbReference type="PROSITE" id="PS51891">
    <property type="entry name" value="CENP_V_GFA"/>
    <property type="match status" value="1"/>
</dbReference>
<dbReference type="EMBL" id="ML977042">
    <property type="protein sequence ID" value="KAF1949075.1"/>
    <property type="molecule type" value="Genomic_DNA"/>
</dbReference>
<name>A0A6A5T7Z0_9PLEO</name>
<evidence type="ECO:0000259" key="5">
    <source>
        <dbReference type="PROSITE" id="PS51891"/>
    </source>
</evidence>
<keyword evidence="2" id="KW-0479">Metal-binding</keyword>
<dbReference type="PANTHER" id="PTHR33337">
    <property type="entry name" value="GFA DOMAIN-CONTAINING PROTEIN"/>
    <property type="match status" value="1"/>
</dbReference>
<sequence length="183" mass="20107">MATTTPFTPLTGHCTCKTITYTLTAPPLVTHCCHCTWCQRETGSSFALNAVIERYNFHITSPTQPTVTPTPSLSGAGQLVARCPTCHVAIYSHYASGTSTMFVRAGTLDDSCRARVRPDVHIFTGSKVEWVDLAAEKERGVKVYEEYYERGDVWSAASLERREKLVAWVEAQKGEGKESGVNG</sequence>
<organism evidence="6 7">
    <name type="scientific">Byssothecium circinans</name>
    <dbReference type="NCBI Taxonomy" id="147558"/>
    <lineage>
        <taxon>Eukaryota</taxon>
        <taxon>Fungi</taxon>
        <taxon>Dikarya</taxon>
        <taxon>Ascomycota</taxon>
        <taxon>Pezizomycotina</taxon>
        <taxon>Dothideomycetes</taxon>
        <taxon>Pleosporomycetidae</taxon>
        <taxon>Pleosporales</taxon>
        <taxon>Massarineae</taxon>
        <taxon>Massarinaceae</taxon>
        <taxon>Byssothecium</taxon>
    </lineage>
</organism>
<dbReference type="Gene3D" id="3.90.1590.10">
    <property type="entry name" value="glutathione-dependent formaldehyde- activating enzyme (gfa)"/>
    <property type="match status" value="1"/>
</dbReference>
<dbReference type="PANTHER" id="PTHR33337:SF33">
    <property type="entry name" value="CENP-V_GFA DOMAIN-CONTAINING PROTEIN"/>
    <property type="match status" value="1"/>
</dbReference>
<evidence type="ECO:0000313" key="7">
    <source>
        <dbReference type="Proteomes" id="UP000800035"/>
    </source>
</evidence>
<reference evidence="6" key="1">
    <citation type="journal article" date="2020" name="Stud. Mycol.">
        <title>101 Dothideomycetes genomes: a test case for predicting lifestyles and emergence of pathogens.</title>
        <authorList>
            <person name="Haridas S."/>
            <person name="Albert R."/>
            <person name="Binder M."/>
            <person name="Bloem J."/>
            <person name="Labutti K."/>
            <person name="Salamov A."/>
            <person name="Andreopoulos B."/>
            <person name="Baker S."/>
            <person name="Barry K."/>
            <person name="Bills G."/>
            <person name="Bluhm B."/>
            <person name="Cannon C."/>
            <person name="Castanera R."/>
            <person name="Culley D."/>
            <person name="Daum C."/>
            <person name="Ezra D."/>
            <person name="Gonzalez J."/>
            <person name="Henrissat B."/>
            <person name="Kuo A."/>
            <person name="Liang C."/>
            <person name="Lipzen A."/>
            <person name="Lutzoni F."/>
            <person name="Magnuson J."/>
            <person name="Mondo S."/>
            <person name="Nolan M."/>
            <person name="Ohm R."/>
            <person name="Pangilinan J."/>
            <person name="Park H.-J."/>
            <person name="Ramirez L."/>
            <person name="Alfaro M."/>
            <person name="Sun H."/>
            <person name="Tritt A."/>
            <person name="Yoshinaga Y."/>
            <person name="Zwiers L.-H."/>
            <person name="Turgeon B."/>
            <person name="Goodwin S."/>
            <person name="Spatafora J."/>
            <person name="Crous P."/>
            <person name="Grigoriev I."/>
        </authorList>
    </citation>
    <scope>NUCLEOTIDE SEQUENCE</scope>
    <source>
        <strain evidence="6">CBS 675.92</strain>
    </source>
</reference>
<gene>
    <name evidence="6" type="ORF">CC80DRAFT_497760</name>
</gene>
<keyword evidence="7" id="KW-1185">Reference proteome</keyword>
<dbReference type="InterPro" id="IPR011057">
    <property type="entry name" value="Mss4-like_sf"/>
</dbReference>
<accession>A0A6A5T7Z0</accession>
<comment type="similarity">
    <text evidence="1">Belongs to the Gfa family.</text>
</comment>
<dbReference type="Pfam" id="PF04828">
    <property type="entry name" value="GFA"/>
    <property type="match status" value="1"/>
</dbReference>
<dbReference type="Proteomes" id="UP000800035">
    <property type="component" value="Unassembled WGS sequence"/>
</dbReference>
<feature type="domain" description="CENP-V/GFA" evidence="5">
    <location>
        <begin position="10"/>
        <end position="145"/>
    </location>
</feature>
<evidence type="ECO:0000256" key="1">
    <source>
        <dbReference type="ARBA" id="ARBA00005495"/>
    </source>
</evidence>
<dbReference type="SUPFAM" id="SSF51316">
    <property type="entry name" value="Mss4-like"/>
    <property type="match status" value="1"/>
</dbReference>
<evidence type="ECO:0000313" key="6">
    <source>
        <dbReference type="EMBL" id="KAF1949075.1"/>
    </source>
</evidence>
<evidence type="ECO:0000256" key="3">
    <source>
        <dbReference type="ARBA" id="ARBA00022833"/>
    </source>
</evidence>
<evidence type="ECO:0000256" key="4">
    <source>
        <dbReference type="ARBA" id="ARBA00023239"/>
    </source>
</evidence>